<gene>
    <name evidence="3" type="ORF">FIBRA_00206</name>
</gene>
<dbReference type="Proteomes" id="UP000006352">
    <property type="component" value="Unassembled WGS sequence"/>
</dbReference>
<dbReference type="InParanoid" id="J7RGL9"/>
<dbReference type="InterPro" id="IPR036477">
    <property type="entry name" value="Formyl_transf_N_sf"/>
</dbReference>
<dbReference type="Pfam" id="PF00551">
    <property type="entry name" value="Formyl_trans_N"/>
    <property type="match status" value="1"/>
</dbReference>
<dbReference type="SUPFAM" id="SSF50486">
    <property type="entry name" value="FMT C-terminal domain-like"/>
    <property type="match status" value="1"/>
</dbReference>
<reference evidence="3 4" key="1">
    <citation type="journal article" date="2012" name="Appl. Environ. Microbiol.">
        <title>Short-read sequencing for genomic analysis of the brown rot fungus Fibroporia radiculosa.</title>
        <authorList>
            <person name="Tang J.D."/>
            <person name="Perkins A.D."/>
            <person name="Sonstegard T.S."/>
            <person name="Schroeder S.G."/>
            <person name="Burgess S.C."/>
            <person name="Diehl S.V."/>
        </authorList>
    </citation>
    <scope>NUCLEOTIDE SEQUENCE [LARGE SCALE GENOMIC DNA]</scope>
    <source>
        <strain evidence="3 4">TFFH 294</strain>
    </source>
</reference>
<feature type="domain" description="Formyl transferase N-terminal" evidence="1">
    <location>
        <begin position="17"/>
        <end position="122"/>
    </location>
</feature>
<evidence type="ECO:0000259" key="1">
    <source>
        <dbReference type="Pfam" id="PF00551"/>
    </source>
</evidence>
<evidence type="ECO:0000259" key="2">
    <source>
        <dbReference type="Pfam" id="PF02911"/>
    </source>
</evidence>
<dbReference type="InterPro" id="IPR011034">
    <property type="entry name" value="Formyl_transferase-like_C_sf"/>
</dbReference>
<dbReference type="GO" id="GO:0005739">
    <property type="term" value="C:mitochondrion"/>
    <property type="evidence" value="ECO:0007669"/>
    <property type="project" value="TreeGrafter"/>
</dbReference>
<dbReference type="PANTHER" id="PTHR11138">
    <property type="entry name" value="METHIONYL-TRNA FORMYLTRANSFERASE"/>
    <property type="match status" value="1"/>
</dbReference>
<proteinExistence type="predicted"/>
<evidence type="ECO:0000313" key="4">
    <source>
        <dbReference type="Proteomes" id="UP000006352"/>
    </source>
</evidence>
<evidence type="ECO:0000313" key="3">
    <source>
        <dbReference type="EMBL" id="CCL98212.1"/>
    </source>
</evidence>
<dbReference type="OrthoDB" id="10268103at2759"/>
<protein>
    <recommendedName>
        <fullName evidence="5">Methionyl-tRNA formyltransferase</fullName>
    </recommendedName>
</protein>
<dbReference type="Pfam" id="PF02911">
    <property type="entry name" value="Formyl_trans_C"/>
    <property type="match status" value="1"/>
</dbReference>
<sequence length="278" mass="30298">MQPPAPFSSALASAPPHPHVLITASFGRILPKTLLDLFSPSLRLNVHPSLLPVYRGAAPIQHALLDGQKETGVCIIEMMERNKGIDAGGIWNQKLMDIPENATFVTLRDILGREGGDLLVSALRDILAGKATLMPQTTDAAARRAPVITSNDAIVNFTTMTAEDIVRRYRAISHQKPIIAYLKTNRSLQLHSPSVLTDSMQAVDDILTAPGTAIYHSPSASLLIRCASNSILSVPQVKQQDRSMLKAKDWWNGVRPEMRLSGGDEGPVQFVRTQIVES</sequence>
<dbReference type="HOGENOM" id="CLU_033347_0_3_1"/>
<dbReference type="InterPro" id="IPR002376">
    <property type="entry name" value="Formyl_transf_N"/>
</dbReference>
<evidence type="ECO:0008006" key="5">
    <source>
        <dbReference type="Google" id="ProtNLM"/>
    </source>
</evidence>
<dbReference type="InterPro" id="IPR005793">
    <property type="entry name" value="Formyl_trans_C"/>
</dbReference>
<dbReference type="STRING" id="599839.J7RGL9"/>
<dbReference type="SUPFAM" id="SSF53328">
    <property type="entry name" value="Formyltransferase"/>
    <property type="match status" value="1"/>
</dbReference>
<dbReference type="GO" id="GO:0004479">
    <property type="term" value="F:methionyl-tRNA formyltransferase activity"/>
    <property type="evidence" value="ECO:0007669"/>
    <property type="project" value="TreeGrafter"/>
</dbReference>
<dbReference type="RefSeq" id="XP_012177495.1">
    <property type="nucleotide sequence ID" value="XM_012322105.1"/>
</dbReference>
<name>J7RGL9_9APHY</name>
<organism evidence="3 4">
    <name type="scientific">Fibroporia radiculosa</name>
    <dbReference type="NCBI Taxonomy" id="599839"/>
    <lineage>
        <taxon>Eukaryota</taxon>
        <taxon>Fungi</taxon>
        <taxon>Dikarya</taxon>
        <taxon>Basidiomycota</taxon>
        <taxon>Agaricomycotina</taxon>
        <taxon>Agaricomycetes</taxon>
        <taxon>Polyporales</taxon>
        <taxon>Fibroporiaceae</taxon>
        <taxon>Fibroporia</taxon>
    </lineage>
</organism>
<dbReference type="EMBL" id="HE796872">
    <property type="protein sequence ID" value="CCL98212.1"/>
    <property type="molecule type" value="Genomic_DNA"/>
</dbReference>
<accession>J7RGL9</accession>
<dbReference type="Gene3D" id="3.40.50.12230">
    <property type="match status" value="1"/>
</dbReference>
<dbReference type="AlphaFoldDB" id="J7RGL9"/>
<feature type="domain" description="Formyl transferase C-terminal" evidence="2">
    <location>
        <begin position="148"/>
        <end position="254"/>
    </location>
</feature>
<dbReference type="FunCoup" id="J7RGL9">
    <property type="interactions" value="209"/>
</dbReference>
<dbReference type="GeneID" id="24093123"/>
<dbReference type="PANTHER" id="PTHR11138:SF5">
    <property type="entry name" value="METHIONYL-TRNA FORMYLTRANSFERASE, MITOCHONDRIAL"/>
    <property type="match status" value="1"/>
</dbReference>
<keyword evidence="4" id="KW-1185">Reference proteome</keyword>